<feature type="domain" description="U-box" evidence="2">
    <location>
        <begin position="18"/>
        <end position="88"/>
    </location>
</feature>
<dbReference type="RefSeq" id="XP_005767851.1">
    <property type="nucleotide sequence ID" value="XM_005767794.1"/>
</dbReference>
<evidence type="ECO:0000259" key="2">
    <source>
        <dbReference type="Pfam" id="PF04564"/>
    </source>
</evidence>
<dbReference type="Proteomes" id="UP000013827">
    <property type="component" value="Unassembled WGS sequence"/>
</dbReference>
<dbReference type="KEGG" id="ehx:EMIHUDRAFT_451757"/>
<sequence>MIALPHEPVAAPLDDAEPDELTCPICYTMFRDPVIPTDEPRVYERDALLAFWRRRPLASFFGGESLASARMEPALHVREQVAAWLAAHPGHTPEGWTSREPGPTSSPAELDRLASEIAHLAAVRRAAEAAEAFAADEDRDPGGAGGEALLLLRAQATAVRLRGATGHPARAAFTGRYVRRDDLPLLAGRFAFAKQGDPDKMLWFARNGFWHAGRAADLGRQTGFLIVADSAGAPEHIVGEWQVAGPRGSGFVPAPGLRFGRDNSPKRRRSVARRWLGSYDRLDRVGGRHVYCRRGSSSRVLWFTAGFWHFGSQTAALFVADSAACPEARRAAAWGPSRPGTADRRTCA</sequence>
<dbReference type="InterPro" id="IPR013083">
    <property type="entry name" value="Znf_RING/FYVE/PHD"/>
</dbReference>
<dbReference type="EnsemblProtists" id="EOD15422">
    <property type="protein sequence ID" value="EOD15422"/>
    <property type="gene ID" value="EMIHUDRAFT_451757"/>
</dbReference>
<dbReference type="Pfam" id="PF04564">
    <property type="entry name" value="U-box"/>
    <property type="match status" value="1"/>
</dbReference>
<reference evidence="4" key="1">
    <citation type="journal article" date="2013" name="Nature">
        <title>Pan genome of the phytoplankton Emiliania underpins its global distribution.</title>
        <authorList>
            <person name="Read B.A."/>
            <person name="Kegel J."/>
            <person name="Klute M.J."/>
            <person name="Kuo A."/>
            <person name="Lefebvre S.C."/>
            <person name="Maumus F."/>
            <person name="Mayer C."/>
            <person name="Miller J."/>
            <person name="Monier A."/>
            <person name="Salamov A."/>
            <person name="Young J."/>
            <person name="Aguilar M."/>
            <person name="Claverie J.M."/>
            <person name="Frickenhaus S."/>
            <person name="Gonzalez K."/>
            <person name="Herman E.K."/>
            <person name="Lin Y.C."/>
            <person name="Napier J."/>
            <person name="Ogata H."/>
            <person name="Sarno A.F."/>
            <person name="Shmutz J."/>
            <person name="Schroeder D."/>
            <person name="de Vargas C."/>
            <person name="Verret F."/>
            <person name="von Dassow P."/>
            <person name="Valentin K."/>
            <person name="Van de Peer Y."/>
            <person name="Wheeler G."/>
            <person name="Dacks J.B."/>
            <person name="Delwiche C.F."/>
            <person name="Dyhrman S.T."/>
            <person name="Glockner G."/>
            <person name="John U."/>
            <person name="Richards T."/>
            <person name="Worden A.Z."/>
            <person name="Zhang X."/>
            <person name="Grigoriev I.V."/>
            <person name="Allen A.E."/>
            <person name="Bidle K."/>
            <person name="Borodovsky M."/>
            <person name="Bowler C."/>
            <person name="Brownlee C."/>
            <person name="Cock J.M."/>
            <person name="Elias M."/>
            <person name="Gladyshev V.N."/>
            <person name="Groth M."/>
            <person name="Guda C."/>
            <person name="Hadaegh A."/>
            <person name="Iglesias-Rodriguez M.D."/>
            <person name="Jenkins J."/>
            <person name="Jones B.M."/>
            <person name="Lawson T."/>
            <person name="Leese F."/>
            <person name="Lindquist E."/>
            <person name="Lobanov A."/>
            <person name="Lomsadze A."/>
            <person name="Malik S.B."/>
            <person name="Marsh M.E."/>
            <person name="Mackinder L."/>
            <person name="Mock T."/>
            <person name="Mueller-Roeber B."/>
            <person name="Pagarete A."/>
            <person name="Parker M."/>
            <person name="Probert I."/>
            <person name="Quesneville H."/>
            <person name="Raines C."/>
            <person name="Rensing S.A."/>
            <person name="Riano-Pachon D.M."/>
            <person name="Richier S."/>
            <person name="Rokitta S."/>
            <person name="Shiraiwa Y."/>
            <person name="Soanes D.M."/>
            <person name="van der Giezen M."/>
            <person name="Wahlund T.M."/>
            <person name="Williams B."/>
            <person name="Wilson W."/>
            <person name="Wolfe G."/>
            <person name="Wurch L.L."/>
        </authorList>
    </citation>
    <scope>NUCLEOTIDE SEQUENCE</scope>
</reference>
<evidence type="ECO:0000256" key="1">
    <source>
        <dbReference type="SAM" id="MobiDB-lite"/>
    </source>
</evidence>
<dbReference type="GO" id="GO:0016567">
    <property type="term" value="P:protein ubiquitination"/>
    <property type="evidence" value="ECO:0007669"/>
    <property type="project" value="InterPro"/>
</dbReference>
<dbReference type="SUPFAM" id="SSF57850">
    <property type="entry name" value="RING/U-box"/>
    <property type="match status" value="1"/>
</dbReference>
<feature type="region of interest" description="Disordered" evidence="1">
    <location>
        <begin position="89"/>
        <end position="108"/>
    </location>
</feature>
<keyword evidence="4" id="KW-1185">Reference proteome</keyword>
<evidence type="ECO:0000313" key="4">
    <source>
        <dbReference type="Proteomes" id="UP000013827"/>
    </source>
</evidence>
<accession>A0A0D3IVY7</accession>
<evidence type="ECO:0000313" key="3">
    <source>
        <dbReference type="EnsemblProtists" id="EOD15422"/>
    </source>
</evidence>
<proteinExistence type="predicted"/>
<dbReference type="InterPro" id="IPR003613">
    <property type="entry name" value="Ubox_domain"/>
</dbReference>
<dbReference type="PaxDb" id="2903-EOD15422"/>
<protein>
    <recommendedName>
        <fullName evidence="2">U-box domain-containing protein</fullName>
    </recommendedName>
</protein>
<dbReference type="AlphaFoldDB" id="A0A0D3IVY7"/>
<organism evidence="3 4">
    <name type="scientific">Emiliania huxleyi (strain CCMP1516)</name>
    <dbReference type="NCBI Taxonomy" id="280463"/>
    <lineage>
        <taxon>Eukaryota</taxon>
        <taxon>Haptista</taxon>
        <taxon>Haptophyta</taxon>
        <taxon>Prymnesiophyceae</taxon>
        <taxon>Isochrysidales</taxon>
        <taxon>Noelaerhabdaceae</taxon>
        <taxon>Emiliania</taxon>
    </lineage>
</organism>
<dbReference type="Gene3D" id="3.30.40.10">
    <property type="entry name" value="Zinc/RING finger domain, C3HC4 (zinc finger)"/>
    <property type="match status" value="1"/>
</dbReference>
<dbReference type="GeneID" id="17261572"/>
<name>A0A0D3IVY7_EMIH1</name>
<reference evidence="3" key="2">
    <citation type="submission" date="2024-10" db="UniProtKB">
        <authorList>
            <consortium name="EnsemblProtists"/>
        </authorList>
    </citation>
    <scope>IDENTIFICATION</scope>
</reference>
<dbReference type="HOGENOM" id="CLU_797948_0_0_1"/>
<dbReference type="GO" id="GO:0004842">
    <property type="term" value="F:ubiquitin-protein transferase activity"/>
    <property type="evidence" value="ECO:0007669"/>
    <property type="project" value="InterPro"/>
</dbReference>